<keyword evidence="10" id="KW-0998">Cell outer membrane</keyword>
<dbReference type="Gene3D" id="2.40.160.10">
    <property type="entry name" value="Porin"/>
    <property type="match status" value="1"/>
</dbReference>
<evidence type="ECO:0000313" key="15">
    <source>
        <dbReference type="Proteomes" id="UP000029590"/>
    </source>
</evidence>
<feature type="compositionally biased region" description="Low complexity" evidence="11">
    <location>
        <begin position="361"/>
        <end position="370"/>
    </location>
</feature>
<dbReference type="Proteomes" id="UP000029590">
    <property type="component" value="Unassembled WGS sequence"/>
</dbReference>
<dbReference type="Pfam" id="PF13609">
    <property type="entry name" value="Porin_4"/>
    <property type="match status" value="1"/>
</dbReference>
<dbReference type="SUPFAM" id="SSF56935">
    <property type="entry name" value="Porins"/>
    <property type="match status" value="1"/>
</dbReference>
<comment type="caution">
    <text evidence="14">The sequence shown here is derived from an EMBL/GenBank/DDBJ whole genome shotgun (WGS) entry which is preliminary data.</text>
</comment>
<protein>
    <recommendedName>
        <fullName evidence="13">Porin domain-containing protein</fullName>
    </recommendedName>
</protein>
<comment type="subunit">
    <text evidence="2">Homotrimer.</text>
</comment>
<dbReference type="InterPro" id="IPR050298">
    <property type="entry name" value="Gram-neg_bact_OMP"/>
</dbReference>
<dbReference type="GO" id="GO:0009279">
    <property type="term" value="C:cell outer membrane"/>
    <property type="evidence" value="ECO:0007669"/>
    <property type="project" value="UniProtKB-SubCell"/>
</dbReference>
<dbReference type="InterPro" id="IPR023614">
    <property type="entry name" value="Porin_dom_sf"/>
</dbReference>
<sequence>MKQTTFAVAACAALSTCGAYAQSSVSLYGVIDAGLVYTSNAAGSKQFQAASGTVTGSHWGIAGREDLGGGTAAIFALENGFSVMNGSLRQGGRLFGYQSWAGLANRDAGTLTVGRQYDSVVDYLAPLSFTGHHPGGNNLSAHPYDNDNLNNSFRVNNAIKYASPDFHGLTFGTLYAFSNEAGGFDDNRLYSAGASYHQGPLTVAAGYLQANNGGSANTNGAITLTERSFVAARQRTYGAGLNYRMGPALLGMVWTRTQLGGLNTINGANGLNLAQNGQGASFSNYELNAGYLLTPYLNLNGEYTYTQGSISNATGGHRPHWHEVSLQADYLLSKTTDLYAQVSYQRISADGSGLGADVSGQTPSSTSQQTVAGIGMRHKF</sequence>
<evidence type="ECO:0000256" key="6">
    <source>
        <dbReference type="ARBA" id="ARBA00022729"/>
    </source>
</evidence>
<dbReference type="CDD" id="cd00342">
    <property type="entry name" value="gram_neg_porins"/>
    <property type="match status" value="1"/>
</dbReference>
<dbReference type="GO" id="GO:0006811">
    <property type="term" value="P:monoatomic ion transport"/>
    <property type="evidence" value="ECO:0007669"/>
    <property type="project" value="UniProtKB-KW"/>
</dbReference>
<evidence type="ECO:0000256" key="10">
    <source>
        <dbReference type="ARBA" id="ARBA00023237"/>
    </source>
</evidence>
<evidence type="ECO:0000256" key="1">
    <source>
        <dbReference type="ARBA" id="ARBA00004571"/>
    </source>
</evidence>
<comment type="subcellular location">
    <subcellularLocation>
        <location evidence="1">Cell outer membrane</location>
        <topology evidence="1">Multi-pass membrane protein</topology>
    </subcellularLocation>
</comment>
<feature type="chain" id="PRO_5043340920" description="Porin domain-containing protein" evidence="12">
    <location>
        <begin position="22"/>
        <end position="380"/>
    </location>
</feature>
<dbReference type="GO" id="GO:0046930">
    <property type="term" value="C:pore complex"/>
    <property type="evidence" value="ECO:0007669"/>
    <property type="project" value="UniProtKB-KW"/>
</dbReference>
<evidence type="ECO:0000256" key="7">
    <source>
        <dbReference type="ARBA" id="ARBA00023065"/>
    </source>
</evidence>
<feature type="domain" description="Porin" evidence="13">
    <location>
        <begin position="7"/>
        <end position="347"/>
    </location>
</feature>
<accession>A0AAW3F2E7</accession>
<evidence type="ECO:0000256" key="4">
    <source>
        <dbReference type="ARBA" id="ARBA00022452"/>
    </source>
</evidence>
<evidence type="ECO:0000256" key="8">
    <source>
        <dbReference type="ARBA" id="ARBA00023114"/>
    </source>
</evidence>
<dbReference type="EMBL" id="JPGG01000016">
    <property type="protein sequence ID" value="KGC14056.1"/>
    <property type="molecule type" value="Genomic_DNA"/>
</dbReference>
<feature type="signal peptide" evidence="12">
    <location>
        <begin position="1"/>
        <end position="21"/>
    </location>
</feature>
<gene>
    <name evidence="14" type="ORF">DM48_1593</name>
</gene>
<evidence type="ECO:0000256" key="3">
    <source>
        <dbReference type="ARBA" id="ARBA00022448"/>
    </source>
</evidence>
<keyword evidence="5" id="KW-0812">Transmembrane</keyword>
<dbReference type="RefSeq" id="WP_036055516.1">
    <property type="nucleotide sequence ID" value="NZ_CADEVY010000001.1"/>
</dbReference>
<keyword evidence="4" id="KW-1134">Transmembrane beta strand</keyword>
<evidence type="ECO:0000256" key="11">
    <source>
        <dbReference type="SAM" id="MobiDB-lite"/>
    </source>
</evidence>
<keyword evidence="8" id="KW-0626">Porin</keyword>
<evidence type="ECO:0000256" key="2">
    <source>
        <dbReference type="ARBA" id="ARBA00011233"/>
    </source>
</evidence>
<reference evidence="14 15" key="1">
    <citation type="submission" date="2014-04" db="EMBL/GenBank/DDBJ databases">
        <authorList>
            <person name="Bishop-Lilly K.A."/>
            <person name="Broomall S.M."/>
            <person name="Chain P.S."/>
            <person name="Chertkov O."/>
            <person name="Coyne S.R."/>
            <person name="Daligault H.E."/>
            <person name="Davenport K.W."/>
            <person name="Erkkila T."/>
            <person name="Frey K.G."/>
            <person name="Gibbons H.S."/>
            <person name="Gu W."/>
            <person name="Jaissle J."/>
            <person name="Johnson S.L."/>
            <person name="Koroleva G.I."/>
            <person name="Ladner J.T."/>
            <person name="Lo C.-C."/>
            <person name="Minogue T.D."/>
            <person name="Munk C."/>
            <person name="Palacios G.F."/>
            <person name="Redden C.L."/>
            <person name="Rosenzweig C.N."/>
            <person name="Scholz M.B."/>
            <person name="Teshima H."/>
            <person name="Xu Y."/>
        </authorList>
    </citation>
    <scope>NUCLEOTIDE SEQUENCE [LARGE SCALE GENOMIC DNA]</scope>
    <source>
        <strain evidence="15">gladioli</strain>
    </source>
</reference>
<evidence type="ECO:0000256" key="5">
    <source>
        <dbReference type="ARBA" id="ARBA00022692"/>
    </source>
</evidence>
<evidence type="ECO:0000313" key="14">
    <source>
        <dbReference type="EMBL" id="KGC14056.1"/>
    </source>
</evidence>
<dbReference type="AlphaFoldDB" id="A0AAW3F2E7"/>
<organism evidence="14 15">
    <name type="scientific">Burkholderia gladioli</name>
    <name type="common">Pseudomonas marginata</name>
    <name type="synonym">Phytomonas marginata</name>
    <dbReference type="NCBI Taxonomy" id="28095"/>
    <lineage>
        <taxon>Bacteria</taxon>
        <taxon>Pseudomonadati</taxon>
        <taxon>Pseudomonadota</taxon>
        <taxon>Betaproteobacteria</taxon>
        <taxon>Burkholderiales</taxon>
        <taxon>Burkholderiaceae</taxon>
        <taxon>Burkholderia</taxon>
    </lineage>
</organism>
<proteinExistence type="predicted"/>
<name>A0AAW3F2E7_BURGA</name>
<keyword evidence="3" id="KW-0813">Transport</keyword>
<dbReference type="KEGG" id="bgo:BM43_6171"/>
<evidence type="ECO:0000256" key="12">
    <source>
        <dbReference type="SAM" id="SignalP"/>
    </source>
</evidence>
<dbReference type="InterPro" id="IPR033900">
    <property type="entry name" value="Gram_neg_porin_domain"/>
</dbReference>
<evidence type="ECO:0000256" key="9">
    <source>
        <dbReference type="ARBA" id="ARBA00023136"/>
    </source>
</evidence>
<keyword evidence="7" id="KW-0406">Ion transport</keyword>
<feature type="region of interest" description="Disordered" evidence="11">
    <location>
        <begin position="355"/>
        <end position="380"/>
    </location>
</feature>
<keyword evidence="6 12" id="KW-0732">Signal</keyword>
<dbReference type="GO" id="GO:0015288">
    <property type="term" value="F:porin activity"/>
    <property type="evidence" value="ECO:0007669"/>
    <property type="project" value="UniProtKB-KW"/>
</dbReference>
<keyword evidence="9" id="KW-0472">Membrane</keyword>
<evidence type="ECO:0000259" key="13">
    <source>
        <dbReference type="Pfam" id="PF13609"/>
    </source>
</evidence>
<dbReference type="PANTHER" id="PTHR34501:SF9">
    <property type="entry name" value="MAJOR OUTER MEMBRANE PROTEIN P.IA"/>
    <property type="match status" value="1"/>
</dbReference>
<dbReference type="PANTHER" id="PTHR34501">
    <property type="entry name" value="PROTEIN YDDL-RELATED"/>
    <property type="match status" value="1"/>
</dbReference>